<feature type="transmembrane region" description="Helical" evidence="2">
    <location>
        <begin position="12"/>
        <end position="32"/>
    </location>
</feature>
<name>A0A495W4S0_9PSEU</name>
<feature type="compositionally biased region" description="Pro residues" evidence="1">
    <location>
        <begin position="142"/>
        <end position="153"/>
    </location>
</feature>
<dbReference type="NCBIfam" id="NF047765">
    <property type="entry name" value="LIC_13387_fam"/>
    <property type="match status" value="1"/>
</dbReference>
<keyword evidence="4" id="KW-1185">Reference proteome</keyword>
<feature type="region of interest" description="Disordered" evidence="1">
    <location>
        <begin position="139"/>
        <end position="164"/>
    </location>
</feature>
<dbReference type="EMBL" id="RBXO01000001">
    <property type="protein sequence ID" value="RKT54798.1"/>
    <property type="molecule type" value="Genomic_DNA"/>
</dbReference>
<dbReference type="InterPro" id="IPR058068">
    <property type="entry name" value="LIC_13387-like"/>
</dbReference>
<feature type="transmembrane region" description="Helical" evidence="2">
    <location>
        <begin position="99"/>
        <end position="118"/>
    </location>
</feature>
<evidence type="ECO:0000256" key="1">
    <source>
        <dbReference type="SAM" id="MobiDB-lite"/>
    </source>
</evidence>
<keyword evidence="2" id="KW-1133">Transmembrane helix</keyword>
<dbReference type="Proteomes" id="UP000282084">
    <property type="component" value="Unassembled WGS sequence"/>
</dbReference>
<sequence length="164" mass="16993">MQRRVLTTFRIGAWSWVVTGVGHLALTAVAALGPGDPGEAGAVAAMRGYRPEIPGVRRSLYDLDQGMSLVMAVALIFGGLVCAHVARSAPDLVTRSRRLRTLALLASLAALGVSLWLLPAPPIALFTIATVTFAWSSATTTPPSPATTTPPSPATTNHPSPATS</sequence>
<comment type="caution">
    <text evidence="3">The sequence shown here is derived from an EMBL/GenBank/DDBJ whole genome shotgun (WGS) entry which is preliminary data.</text>
</comment>
<proteinExistence type="predicted"/>
<dbReference type="AlphaFoldDB" id="A0A495W4S0"/>
<organism evidence="3 4">
    <name type="scientific">Saccharothrix australiensis</name>
    <dbReference type="NCBI Taxonomy" id="2072"/>
    <lineage>
        <taxon>Bacteria</taxon>
        <taxon>Bacillati</taxon>
        <taxon>Actinomycetota</taxon>
        <taxon>Actinomycetes</taxon>
        <taxon>Pseudonocardiales</taxon>
        <taxon>Pseudonocardiaceae</taxon>
        <taxon>Saccharothrix</taxon>
    </lineage>
</organism>
<reference evidence="3 4" key="1">
    <citation type="submission" date="2018-10" db="EMBL/GenBank/DDBJ databases">
        <title>Sequencing the genomes of 1000 actinobacteria strains.</title>
        <authorList>
            <person name="Klenk H.-P."/>
        </authorList>
    </citation>
    <scope>NUCLEOTIDE SEQUENCE [LARGE SCALE GENOMIC DNA]</scope>
    <source>
        <strain evidence="3 4">DSM 43800</strain>
    </source>
</reference>
<feature type="transmembrane region" description="Helical" evidence="2">
    <location>
        <begin position="67"/>
        <end position="87"/>
    </location>
</feature>
<evidence type="ECO:0000313" key="4">
    <source>
        <dbReference type="Proteomes" id="UP000282084"/>
    </source>
</evidence>
<keyword evidence="2" id="KW-0812">Transmembrane</keyword>
<evidence type="ECO:0000313" key="3">
    <source>
        <dbReference type="EMBL" id="RKT54798.1"/>
    </source>
</evidence>
<evidence type="ECO:0000256" key="2">
    <source>
        <dbReference type="SAM" id="Phobius"/>
    </source>
</evidence>
<accession>A0A495W4S0</accession>
<gene>
    <name evidence="3" type="ORF">C8E97_3447</name>
</gene>
<keyword evidence="2" id="KW-0472">Membrane</keyword>
<protein>
    <submittedName>
        <fullName evidence="3">Uncharacterized protein</fullName>
    </submittedName>
</protein>
<feature type="compositionally biased region" description="Low complexity" evidence="1">
    <location>
        <begin position="154"/>
        <end position="164"/>
    </location>
</feature>